<feature type="domain" description="Myb-like" evidence="2">
    <location>
        <begin position="6"/>
        <end position="63"/>
    </location>
</feature>
<feature type="non-terminal residue" evidence="3">
    <location>
        <position position="1"/>
    </location>
</feature>
<comment type="caution">
    <text evidence="3">The sequence shown here is derived from an EMBL/GenBank/DDBJ whole genome shotgun (WGS) entry which is preliminary data.</text>
</comment>
<dbReference type="AlphaFoldDB" id="A0AAD8YKJ2"/>
<dbReference type="PANTHER" id="PTHR46734">
    <property type="entry name" value="TELOMERIC REPEAT-BINDING FACTOR 1 TERF1"/>
    <property type="match status" value="1"/>
</dbReference>
<reference evidence="3" key="1">
    <citation type="submission" date="2023-06" db="EMBL/GenBank/DDBJ databases">
        <title>Survivors Of The Sea: Transcriptome response of Skeletonema marinoi to long-term dormancy.</title>
        <authorList>
            <person name="Pinder M.I.M."/>
            <person name="Kourtchenko O."/>
            <person name="Robertson E.K."/>
            <person name="Larsson T."/>
            <person name="Maumus F."/>
            <person name="Osuna-Cruz C.M."/>
            <person name="Vancaester E."/>
            <person name="Stenow R."/>
            <person name="Vandepoele K."/>
            <person name="Ploug H."/>
            <person name="Bruchert V."/>
            <person name="Godhe A."/>
            <person name="Topel M."/>
        </authorList>
    </citation>
    <scope>NUCLEOTIDE SEQUENCE</scope>
    <source>
        <strain evidence="3">R05AC</strain>
    </source>
</reference>
<protein>
    <recommendedName>
        <fullName evidence="2">Myb-like domain-containing protein</fullName>
    </recommendedName>
</protein>
<evidence type="ECO:0000259" key="2">
    <source>
        <dbReference type="PROSITE" id="PS50090"/>
    </source>
</evidence>
<name>A0AAD8YKJ2_9STRA</name>
<proteinExistence type="predicted"/>
<evidence type="ECO:0000313" key="3">
    <source>
        <dbReference type="EMBL" id="KAK1747708.1"/>
    </source>
</evidence>
<dbReference type="InterPro" id="IPR001005">
    <property type="entry name" value="SANT/Myb"/>
</dbReference>
<dbReference type="PROSITE" id="PS50090">
    <property type="entry name" value="MYB_LIKE"/>
    <property type="match status" value="1"/>
</dbReference>
<dbReference type="PANTHER" id="PTHR46734:SF1">
    <property type="entry name" value="TELOMERIC REPEAT-BINDING FACTOR 1"/>
    <property type="match status" value="1"/>
</dbReference>
<gene>
    <name evidence="3" type="ORF">QTG54_001671</name>
</gene>
<dbReference type="CDD" id="cd11660">
    <property type="entry name" value="SANT_TRF"/>
    <property type="match status" value="1"/>
</dbReference>
<organism evidence="3 4">
    <name type="scientific">Skeletonema marinoi</name>
    <dbReference type="NCBI Taxonomy" id="267567"/>
    <lineage>
        <taxon>Eukaryota</taxon>
        <taxon>Sar</taxon>
        <taxon>Stramenopiles</taxon>
        <taxon>Ochrophyta</taxon>
        <taxon>Bacillariophyta</taxon>
        <taxon>Coscinodiscophyceae</taxon>
        <taxon>Thalassiosirophycidae</taxon>
        <taxon>Thalassiosirales</taxon>
        <taxon>Skeletonemataceae</taxon>
        <taxon>Skeletonema</taxon>
        <taxon>Skeletonema marinoi-dohrnii complex</taxon>
    </lineage>
</organism>
<dbReference type="InterPro" id="IPR052450">
    <property type="entry name" value="TRBD-Containing_Protein"/>
</dbReference>
<dbReference type="Gene3D" id="1.10.246.220">
    <property type="match status" value="1"/>
</dbReference>
<sequence length="64" mass="7603">LESVKKKKQKRIPYSEEEKGALLQGVEEFGKGEWRKIRDQYADIFDVNKRSTVNLKDLYRTLTK</sequence>
<dbReference type="Proteomes" id="UP001224775">
    <property type="component" value="Unassembled WGS sequence"/>
</dbReference>
<dbReference type="SUPFAM" id="SSF46689">
    <property type="entry name" value="Homeodomain-like"/>
    <property type="match status" value="1"/>
</dbReference>
<dbReference type="InterPro" id="IPR009057">
    <property type="entry name" value="Homeodomain-like_sf"/>
</dbReference>
<keyword evidence="4" id="KW-1185">Reference proteome</keyword>
<keyword evidence="1" id="KW-0539">Nucleus</keyword>
<evidence type="ECO:0000313" key="4">
    <source>
        <dbReference type="Proteomes" id="UP001224775"/>
    </source>
</evidence>
<accession>A0AAD8YKJ2</accession>
<dbReference type="EMBL" id="JATAAI010000002">
    <property type="protein sequence ID" value="KAK1747708.1"/>
    <property type="molecule type" value="Genomic_DNA"/>
</dbReference>
<evidence type="ECO:0000256" key="1">
    <source>
        <dbReference type="ARBA" id="ARBA00023242"/>
    </source>
</evidence>